<reference evidence="1 2" key="1">
    <citation type="journal article" date="2011" name="J. Bacteriol.">
        <title>Complete genome sequence of Melissococcus plutonius ATCC 35311.</title>
        <authorList>
            <person name="Okumura K."/>
            <person name="Arai R."/>
            <person name="Okura M."/>
            <person name="Kirikae T."/>
            <person name="Takamatsu D."/>
            <person name="Osaki M."/>
            <person name="Miyoshi-Akiyama T."/>
        </authorList>
    </citation>
    <scope>NUCLEOTIDE SEQUENCE [LARGE SCALE GENOMIC DNA]</scope>
    <source>
        <strain evidence="2">ATCC 35311 / CIP 104052 / LMG 20360 / NCIMB 702443</strain>
    </source>
</reference>
<dbReference type="HOGENOM" id="CLU_3345703_0_0_9"/>
<dbReference type="KEGG" id="mps:MPTP_0910"/>
<accession>F3YA42</accession>
<dbReference type="EMBL" id="AP012200">
    <property type="protein sequence ID" value="BAK21370.1"/>
    <property type="molecule type" value="Genomic_DNA"/>
</dbReference>
<name>F3YA42_MELPT</name>
<protein>
    <submittedName>
        <fullName evidence="1">Uncharacterized protein</fullName>
    </submittedName>
</protein>
<organism evidence="1 2">
    <name type="scientific">Melissococcus plutonius (strain ATCC 35311 / DSM 29964 / CIP 104052 / LMG 20360 / NCIMB 702443)</name>
    <dbReference type="NCBI Taxonomy" id="940190"/>
    <lineage>
        <taxon>Bacteria</taxon>
        <taxon>Bacillati</taxon>
        <taxon>Bacillota</taxon>
        <taxon>Bacilli</taxon>
        <taxon>Lactobacillales</taxon>
        <taxon>Enterococcaceae</taxon>
        <taxon>Melissococcus</taxon>
    </lineage>
</organism>
<proteinExistence type="predicted"/>
<sequence length="37" mass="4552">MIHLKLNRIVQIHWLFTLFAIKLAYFKIDNFIKESVF</sequence>
<dbReference type="STRING" id="940190.MPTP_0910"/>
<keyword evidence="2" id="KW-1185">Reference proteome</keyword>
<reference key="2">
    <citation type="submission" date="2011-04" db="EMBL/GenBank/DDBJ databases">
        <title>Whole genome sequence of Melissococcus plutonius ATCC 35311.</title>
        <authorList>
            <person name="Okumura K."/>
            <person name="Arai R."/>
            <person name="Osaki M."/>
            <person name="Okura M."/>
            <person name="Kirikae T."/>
            <person name="Takamatsu D."/>
            <person name="Akiyama T."/>
        </authorList>
    </citation>
    <scope>NUCLEOTIDE SEQUENCE</scope>
    <source>
        <strain>ATCC 35311</strain>
    </source>
</reference>
<dbReference type="AlphaFoldDB" id="F3YA42"/>
<gene>
    <name evidence="1" type="ordered locus">MPTP_0910</name>
</gene>
<dbReference type="Proteomes" id="UP000008456">
    <property type="component" value="Chromosome"/>
</dbReference>
<evidence type="ECO:0000313" key="2">
    <source>
        <dbReference type="Proteomes" id="UP000008456"/>
    </source>
</evidence>
<evidence type="ECO:0000313" key="1">
    <source>
        <dbReference type="EMBL" id="BAK21370.1"/>
    </source>
</evidence>